<accession>A0A0F9IVN8</accession>
<proteinExistence type="predicted"/>
<name>A0A0F9IVN8_9ZZZZ</name>
<sequence>MRLQTDIEIVGKLTRSDLTAMIHHHLDEFLINTIEPEFNIECSTINYSLTAD</sequence>
<organism evidence="1">
    <name type="scientific">marine sediment metagenome</name>
    <dbReference type="NCBI Taxonomy" id="412755"/>
    <lineage>
        <taxon>unclassified sequences</taxon>
        <taxon>metagenomes</taxon>
        <taxon>ecological metagenomes</taxon>
    </lineage>
</organism>
<gene>
    <name evidence="1" type="ORF">LCGC14_1532590</name>
</gene>
<evidence type="ECO:0000313" key="1">
    <source>
        <dbReference type="EMBL" id="KKM61353.1"/>
    </source>
</evidence>
<dbReference type="AlphaFoldDB" id="A0A0F9IVN8"/>
<comment type="caution">
    <text evidence="1">The sequence shown here is derived from an EMBL/GenBank/DDBJ whole genome shotgun (WGS) entry which is preliminary data.</text>
</comment>
<reference evidence="1" key="1">
    <citation type="journal article" date="2015" name="Nature">
        <title>Complex archaea that bridge the gap between prokaryotes and eukaryotes.</title>
        <authorList>
            <person name="Spang A."/>
            <person name="Saw J.H."/>
            <person name="Jorgensen S.L."/>
            <person name="Zaremba-Niedzwiedzka K."/>
            <person name="Martijn J."/>
            <person name="Lind A.E."/>
            <person name="van Eijk R."/>
            <person name="Schleper C."/>
            <person name="Guy L."/>
            <person name="Ettema T.J."/>
        </authorList>
    </citation>
    <scope>NUCLEOTIDE SEQUENCE</scope>
</reference>
<dbReference type="EMBL" id="LAZR01011500">
    <property type="protein sequence ID" value="KKM61353.1"/>
    <property type="molecule type" value="Genomic_DNA"/>
</dbReference>
<protein>
    <submittedName>
        <fullName evidence="1">Uncharacterized protein</fullName>
    </submittedName>
</protein>